<keyword evidence="5" id="KW-0539">Nucleus</keyword>
<comment type="caution">
    <text evidence="12">The sequence shown here is derived from an EMBL/GenBank/DDBJ whole genome shotgun (WGS) entry which is preliminary data.</text>
</comment>
<evidence type="ECO:0000256" key="3">
    <source>
        <dbReference type="ARBA" id="ARBA00023125"/>
    </source>
</evidence>
<evidence type="ECO:0000259" key="10">
    <source>
        <dbReference type="PROSITE" id="PS51293"/>
    </source>
</evidence>
<keyword evidence="6" id="KW-0863">Zinc-finger</keyword>
<feature type="domain" description="HTH myb-type" evidence="11">
    <location>
        <begin position="99"/>
        <end position="155"/>
    </location>
</feature>
<dbReference type="GO" id="GO:0009723">
    <property type="term" value="P:response to ethylene"/>
    <property type="evidence" value="ECO:0007669"/>
    <property type="project" value="TreeGrafter"/>
</dbReference>
<keyword evidence="4" id="KW-0804">Transcription</keyword>
<evidence type="ECO:0000256" key="2">
    <source>
        <dbReference type="ARBA" id="ARBA00023015"/>
    </source>
</evidence>
<dbReference type="SMART" id="SM00717">
    <property type="entry name" value="SANT"/>
    <property type="match status" value="1"/>
</dbReference>
<dbReference type="Proteomes" id="UP000626092">
    <property type="component" value="Unassembled WGS sequence"/>
</dbReference>
<organism evidence="12 13">
    <name type="scientific">Rhododendron simsii</name>
    <name type="common">Sims's rhododendron</name>
    <dbReference type="NCBI Taxonomy" id="118357"/>
    <lineage>
        <taxon>Eukaryota</taxon>
        <taxon>Viridiplantae</taxon>
        <taxon>Streptophyta</taxon>
        <taxon>Embryophyta</taxon>
        <taxon>Tracheophyta</taxon>
        <taxon>Spermatophyta</taxon>
        <taxon>Magnoliopsida</taxon>
        <taxon>eudicotyledons</taxon>
        <taxon>Gunneridae</taxon>
        <taxon>Pentapetalae</taxon>
        <taxon>asterids</taxon>
        <taxon>Ericales</taxon>
        <taxon>Ericaceae</taxon>
        <taxon>Ericoideae</taxon>
        <taxon>Rhodoreae</taxon>
        <taxon>Rhododendron</taxon>
    </lineage>
</organism>
<dbReference type="PROSITE" id="PS51294">
    <property type="entry name" value="HTH_MYB"/>
    <property type="match status" value="1"/>
</dbReference>
<dbReference type="NCBIfam" id="TIGR01557">
    <property type="entry name" value="myb_SHAQKYF"/>
    <property type="match status" value="1"/>
</dbReference>
<evidence type="ECO:0000256" key="4">
    <source>
        <dbReference type="ARBA" id="ARBA00023163"/>
    </source>
</evidence>
<keyword evidence="2" id="KW-0805">Transcription regulation</keyword>
<dbReference type="InterPro" id="IPR009057">
    <property type="entry name" value="Homeodomain-like_sf"/>
</dbReference>
<dbReference type="GO" id="GO:0005634">
    <property type="term" value="C:nucleus"/>
    <property type="evidence" value="ECO:0007669"/>
    <property type="project" value="UniProtKB-SubCell"/>
</dbReference>
<name>A0A834LPM4_RHOSS</name>
<keyword evidence="3" id="KW-0238">DNA-binding</keyword>
<sequence>MGRKCSHCGNIGHNSRTCTNYRGSGVGGLRLFGVQLDMSSSSPSPSSSIAMKKSFSMDCFLSSSLASSPSPSSSLSSSRISLNENCDKTSLGYLSDGPQERKKGVPWTEEEHRTFLSGLEKLGKGDWRGISRNFVTTRTPTQVASHAQKYFLRQASLHKKKRRSSLFDMVGSSKIEAEQQVNNSDATAAPLPHTIQNDQENGYSSLQLSSSNHQGIPFRLFGSSPNSQRTQCVSSNPVPDLELSLAAPRPSDQATSSSSPRLIRPIGVI</sequence>
<evidence type="ECO:0000256" key="7">
    <source>
        <dbReference type="SAM" id="MobiDB-lite"/>
    </source>
</evidence>
<dbReference type="GO" id="GO:0009739">
    <property type="term" value="P:response to gibberellin"/>
    <property type="evidence" value="ECO:0007669"/>
    <property type="project" value="TreeGrafter"/>
</dbReference>
<dbReference type="InterPro" id="IPR006447">
    <property type="entry name" value="Myb_dom_plants"/>
</dbReference>
<feature type="domain" description="Myb-like" evidence="8">
    <location>
        <begin position="99"/>
        <end position="151"/>
    </location>
</feature>
<dbReference type="InterPro" id="IPR052245">
    <property type="entry name" value="Plant_Stress_Dev_TF"/>
</dbReference>
<dbReference type="EMBL" id="WJXA01000005">
    <property type="protein sequence ID" value="KAF7142810.1"/>
    <property type="molecule type" value="Genomic_DNA"/>
</dbReference>
<feature type="compositionally biased region" description="Polar residues" evidence="7">
    <location>
        <begin position="194"/>
        <end position="214"/>
    </location>
</feature>
<evidence type="ECO:0000256" key="5">
    <source>
        <dbReference type="ARBA" id="ARBA00023242"/>
    </source>
</evidence>
<evidence type="ECO:0000256" key="6">
    <source>
        <dbReference type="PROSITE-ProRule" id="PRU00047"/>
    </source>
</evidence>
<dbReference type="InterPro" id="IPR001878">
    <property type="entry name" value="Znf_CCHC"/>
</dbReference>
<evidence type="ECO:0000259" key="8">
    <source>
        <dbReference type="PROSITE" id="PS50090"/>
    </source>
</evidence>
<dbReference type="OrthoDB" id="118550at2759"/>
<dbReference type="Pfam" id="PF00249">
    <property type="entry name" value="Myb_DNA-binding"/>
    <property type="match status" value="1"/>
</dbReference>
<dbReference type="PANTHER" id="PTHR44191">
    <property type="entry name" value="TRANSCRIPTION FACTOR KUA1"/>
    <property type="match status" value="1"/>
</dbReference>
<keyword evidence="6" id="KW-0479">Metal-binding</keyword>
<dbReference type="PANTHER" id="PTHR44191:SF62">
    <property type="entry name" value="OS04G0341900 PROTEIN"/>
    <property type="match status" value="1"/>
</dbReference>
<dbReference type="PROSITE" id="PS50090">
    <property type="entry name" value="MYB_LIKE"/>
    <property type="match status" value="1"/>
</dbReference>
<feature type="compositionally biased region" description="Polar residues" evidence="7">
    <location>
        <begin position="223"/>
        <end position="237"/>
    </location>
</feature>
<protein>
    <submittedName>
        <fullName evidence="12">Uncharacterized protein</fullName>
    </submittedName>
</protein>
<feature type="domain" description="SANT" evidence="10">
    <location>
        <begin position="107"/>
        <end position="155"/>
    </location>
</feature>
<feature type="domain" description="CCHC-type" evidence="9">
    <location>
        <begin position="3"/>
        <end position="20"/>
    </location>
</feature>
<dbReference type="InterPro" id="IPR001005">
    <property type="entry name" value="SANT/Myb"/>
</dbReference>
<dbReference type="AlphaFoldDB" id="A0A834LPM4"/>
<dbReference type="Gene3D" id="1.10.10.60">
    <property type="entry name" value="Homeodomain-like"/>
    <property type="match status" value="1"/>
</dbReference>
<dbReference type="FunFam" id="1.10.10.60:FF:000009">
    <property type="entry name" value="transcription factor MYB1R1"/>
    <property type="match status" value="1"/>
</dbReference>
<dbReference type="InterPro" id="IPR017930">
    <property type="entry name" value="Myb_dom"/>
</dbReference>
<dbReference type="GO" id="GO:0008270">
    <property type="term" value="F:zinc ion binding"/>
    <property type="evidence" value="ECO:0007669"/>
    <property type="project" value="UniProtKB-KW"/>
</dbReference>
<keyword evidence="13" id="KW-1185">Reference proteome</keyword>
<feature type="region of interest" description="Disordered" evidence="7">
    <location>
        <begin position="188"/>
        <end position="269"/>
    </location>
</feature>
<dbReference type="GO" id="GO:0006355">
    <property type="term" value="P:regulation of DNA-templated transcription"/>
    <property type="evidence" value="ECO:0007669"/>
    <property type="project" value="UniProtKB-ARBA"/>
</dbReference>
<dbReference type="SUPFAM" id="SSF46689">
    <property type="entry name" value="Homeodomain-like"/>
    <property type="match status" value="1"/>
</dbReference>
<evidence type="ECO:0000259" key="11">
    <source>
        <dbReference type="PROSITE" id="PS51294"/>
    </source>
</evidence>
<dbReference type="PROSITE" id="PS51293">
    <property type="entry name" value="SANT"/>
    <property type="match status" value="1"/>
</dbReference>
<comment type="subcellular location">
    <subcellularLocation>
        <location evidence="1">Nucleus</location>
    </subcellularLocation>
</comment>
<evidence type="ECO:0000259" key="9">
    <source>
        <dbReference type="PROSITE" id="PS50158"/>
    </source>
</evidence>
<dbReference type="GO" id="GO:0003677">
    <property type="term" value="F:DNA binding"/>
    <property type="evidence" value="ECO:0007669"/>
    <property type="project" value="UniProtKB-KW"/>
</dbReference>
<keyword evidence="6" id="KW-0862">Zinc</keyword>
<evidence type="ECO:0000313" key="13">
    <source>
        <dbReference type="Proteomes" id="UP000626092"/>
    </source>
</evidence>
<dbReference type="InterPro" id="IPR017884">
    <property type="entry name" value="SANT_dom"/>
</dbReference>
<gene>
    <name evidence="12" type="ORF">RHSIM_Rhsim05G0022500</name>
</gene>
<evidence type="ECO:0000256" key="1">
    <source>
        <dbReference type="ARBA" id="ARBA00004123"/>
    </source>
</evidence>
<reference evidence="12" key="1">
    <citation type="submission" date="2019-11" db="EMBL/GenBank/DDBJ databases">
        <authorList>
            <person name="Liu Y."/>
            <person name="Hou J."/>
            <person name="Li T.-Q."/>
            <person name="Guan C.-H."/>
            <person name="Wu X."/>
            <person name="Wu H.-Z."/>
            <person name="Ling F."/>
            <person name="Zhang R."/>
            <person name="Shi X.-G."/>
            <person name="Ren J.-P."/>
            <person name="Chen E.-F."/>
            <person name="Sun J.-M."/>
        </authorList>
    </citation>
    <scope>NUCLEOTIDE SEQUENCE</scope>
    <source>
        <strain evidence="12">Adult_tree_wgs_1</strain>
        <tissue evidence="12">Leaves</tissue>
    </source>
</reference>
<dbReference type="PROSITE" id="PS50158">
    <property type="entry name" value="ZF_CCHC"/>
    <property type="match status" value="1"/>
</dbReference>
<accession>A0A834LPM4</accession>
<dbReference type="CDD" id="cd00167">
    <property type="entry name" value="SANT"/>
    <property type="match status" value="1"/>
</dbReference>
<evidence type="ECO:0000313" key="12">
    <source>
        <dbReference type="EMBL" id="KAF7142810.1"/>
    </source>
</evidence>
<proteinExistence type="predicted"/>